<dbReference type="Gene3D" id="1.10.3210.10">
    <property type="entry name" value="Hypothetical protein af1432"/>
    <property type="match status" value="1"/>
</dbReference>
<keyword evidence="2" id="KW-1185">Reference proteome</keyword>
<reference evidence="1 2" key="1">
    <citation type="submission" date="2020-08" db="EMBL/GenBank/DDBJ databases">
        <title>A Genomic Blueprint of the Chicken Gut Microbiome.</title>
        <authorList>
            <person name="Gilroy R."/>
            <person name="Ravi A."/>
            <person name="Getino M."/>
            <person name="Pursley I."/>
            <person name="Horton D.L."/>
            <person name="Alikhan N.-F."/>
            <person name="Baker D."/>
            <person name="Gharbi K."/>
            <person name="Hall N."/>
            <person name="Watson M."/>
            <person name="Adriaenssens E.M."/>
            <person name="Foster-Nyarko E."/>
            <person name="Jarju S."/>
            <person name="Secka A."/>
            <person name="Antonio M."/>
            <person name="Oren A."/>
            <person name="Chaudhuri R."/>
            <person name="La Ragione R.M."/>
            <person name="Hildebrand F."/>
            <person name="Pallen M.J."/>
        </authorList>
    </citation>
    <scope>NUCLEOTIDE SEQUENCE [LARGE SCALE GENOMIC DNA]</scope>
    <source>
        <strain evidence="1 2">Sa4CUA7</strain>
    </source>
</reference>
<proteinExistence type="predicted"/>
<name>A0ABR8RYU6_9MICO</name>
<dbReference type="SUPFAM" id="SSF109604">
    <property type="entry name" value="HD-domain/PDEase-like"/>
    <property type="match status" value="1"/>
</dbReference>
<evidence type="ECO:0008006" key="3">
    <source>
        <dbReference type="Google" id="ProtNLM"/>
    </source>
</evidence>
<dbReference type="EMBL" id="JACSQP010000001">
    <property type="protein sequence ID" value="MBD7956401.1"/>
    <property type="molecule type" value="Genomic_DNA"/>
</dbReference>
<dbReference type="RefSeq" id="WP_191717407.1">
    <property type="nucleotide sequence ID" value="NZ_JACSQP010000001.1"/>
</dbReference>
<sequence>MGDGVTGTIPCELFGGPLDGAKYGDLPDLGGSYTNASLALPLGQPAEEHPRALYTCRGAVPVNGLWQFFYERTEYPADAAAHAEVAAAPARLPLTPTGSSVKGSPFDGREQVALARGLALLAHRRQLDRDGTEISVHLARVAAIFDPQRHPLAHAAAWLHDTVKRTALSFDDLAAAGIHPAILHLVELLTRAPGMDDQRHYDRVKGNPLARAILLADIDDRSRRDRLHVLDDPTRERLQRRYRRARRLLTTQKEVAQ</sequence>
<gene>
    <name evidence="1" type="ORF">H9651_01980</name>
</gene>
<organism evidence="1 2">
    <name type="scientific">Microbacterium pullorum</name>
    <dbReference type="NCBI Taxonomy" id="2762236"/>
    <lineage>
        <taxon>Bacteria</taxon>
        <taxon>Bacillati</taxon>
        <taxon>Actinomycetota</taxon>
        <taxon>Actinomycetes</taxon>
        <taxon>Micrococcales</taxon>
        <taxon>Microbacteriaceae</taxon>
        <taxon>Microbacterium</taxon>
    </lineage>
</organism>
<evidence type="ECO:0000313" key="1">
    <source>
        <dbReference type="EMBL" id="MBD7956401.1"/>
    </source>
</evidence>
<accession>A0ABR8RYU6</accession>
<protein>
    <recommendedName>
        <fullName evidence="3">HD domain-containing protein</fullName>
    </recommendedName>
</protein>
<evidence type="ECO:0000313" key="2">
    <source>
        <dbReference type="Proteomes" id="UP000648352"/>
    </source>
</evidence>
<comment type="caution">
    <text evidence="1">The sequence shown here is derived from an EMBL/GenBank/DDBJ whole genome shotgun (WGS) entry which is preliminary data.</text>
</comment>
<dbReference type="Proteomes" id="UP000648352">
    <property type="component" value="Unassembled WGS sequence"/>
</dbReference>